<dbReference type="PRINTS" id="PR00690">
    <property type="entry name" value="ADHESNFAMILY"/>
</dbReference>
<dbReference type="InterPro" id="IPR006127">
    <property type="entry name" value="ZnuA-like"/>
</dbReference>
<comment type="similarity">
    <text evidence="1 4">Belongs to the bacterial solute-binding protein 9 family.</text>
</comment>
<dbReference type="PRINTS" id="PR00691">
    <property type="entry name" value="ADHESINB"/>
</dbReference>
<evidence type="ECO:0000256" key="2">
    <source>
        <dbReference type="ARBA" id="ARBA00022448"/>
    </source>
</evidence>
<evidence type="ECO:0000256" key="4">
    <source>
        <dbReference type="RuleBase" id="RU003512"/>
    </source>
</evidence>
<accession>A0A3E2BN73</accession>
<name>A0A3E2BN73_9BACT</name>
<dbReference type="InterPro" id="IPR006128">
    <property type="entry name" value="Lipoprotein_PsaA-like"/>
</dbReference>
<dbReference type="PANTHER" id="PTHR42953:SF3">
    <property type="entry name" value="HIGH-AFFINITY ZINC UPTAKE SYSTEM PROTEIN ZNUA"/>
    <property type="match status" value="1"/>
</dbReference>
<dbReference type="PANTHER" id="PTHR42953">
    <property type="entry name" value="HIGH-AFFINITY ZINC UPTAKE SYSTEM PROTEIN ZNUA-RELATED"/>
    <property type="match status" value="1"/>
</dbReference>
<dbReference type="Proteomes" id="UP000257323">
    <property type="component" value="Unassembled WGS sequence"/>
</dbReference>
<dbReference type="GO" id="GO:0007155">
    <property type="term" value="P:cell adhesion"/>
    <property type="evidence" value="ECO:0007669"/>
    <property type="project" value="InterPro"/>
</dbReference>
<keyword evidence="2 4" id="KW-0813">Transport</keyword>
<dbReference type="InterPro" id="IPR050492">
    <property type="entry name" value="Bact_metal-bind_prot9"/>
</dbReference>
<evidence type="ECO:0000256" key="3">
    <source>
        <dbReference type="ARBA" id="ARBA00022729"/>
    </source>
</evidence>
<protein>
    <submittedName>
        <fullName evidence="5">Zinc ABC transporter, periplasmic-binding protein ZnuA</fullName>
    </submittedName>
</protein>
<dbReference type="AlphaFoldDB" id="A0A3E2BN73"/>
<evidence type="ECO:0000313" key="6">
    <source>
        <dbReference type="Proteomes" id="UP000257323"/>
    </source>
</evidence>
<dbReference type="InterPro" id="IPR006129">
    <property type="entry name" value="AdhesinB"/>
</dbReference>
<organism evidence="5 6">
    <name type="scientific">Candidatus Saccharicenans subterraneus</name>
    <dbReference type="NCBI Taxonomy" id="2508984"/>
    <lineage>
        <taxon>Bacteria</taxon>
        <taxon>Candidatus Aminicenantota</taxon>
        <taxon>Candidatus Aminicenantia</taxon>
        <taxon>Candidatus Aminicenantales</taxon>
        <taxon>Candidatus Saccharicenantaceae</taxon>
        <taxon>Candidatus Saccharicenans</taxon>
    </lineage>
</organism>
<evidence type="ECO:0000256" key="1">
    <source>
        <dbReference type="ARBA" id="ARBA00011028"/>
    </source>
</evidence>
<keyword evidence="3" id="KW-0732">Signal</keyword>
<dbReference type="GO" id="GO:0030001">
    <property type="term" value="P:metal ion transport"/>
    <property type="evidence" value="ECO:0007669"/>
    <property type="project" value="InterPro"/>
</dbReference>
<dbReference type="SUPFAM" id="SSF53807">
    <property type="entry name" value="Helical backbone' metal receptor"/>
    <property type="match status" value="1"/>
</dbReference>
<evidence type="ECO:0000313" key="5">
    <source>
        <dbReference type="EMBL" id="RFT16056.1"/>
    </source>
</evidence>
<proteinExistence type="inferred from homology"/>
<gene>
    <name evidence="5" type="ORF">OP8BY_2062</name>
</gene>
<dbReference type="Gene3D" id="3.40.50.1980">
    <property type="entry name" value="Nitrogenase molybdenum iron protein domain"/>
    <property type="match status" value="2"/>
</dbReference>
<sequence>MSSHNVFNLIRIFAASILITTLASPSLLLAAGSARPVLVTTIFPLTELARGVVGQRAEVRQVIPPSAEIHHFQLTPSDLKLLAEADLVIAVGGGLEPWLVKLEKSLRKAQTARTLRFIDYLRSADYRALRQDDPHVWLDFEADRILVGRLVEELCALDPEGEEYYRERGRALSAELSALDARFRQELGRCAGKEMIIAGHQAFAYLATRYGLVPVSLSGPQPEAQPGARRLQDIIRLVREKNIGAVFYESSEPPAYASTIALETGVRFYSLSAGVNLTRDQLQENKSFLELMADNLQILKKALGCE</sequence>
<reference evidence="5 6" key="1">
    <citation type="submission" date="2018-08" db="EMBL/GenBank/DDBJ databases">
        <title>Genome analysis of the thermophilic bacterium of the candidate phylum Aminicenantes from deep subsurface aquifer revealed its physiology and ecological role.</title>
        <authorList>
            <person name="Kadnikov V.V."/>
            <person name="Mardanov A.V."/>
            <person name="Beletsky A.V."/>
            <person name="Karnachuk O.V."/>
            <person name="Ravin N.V."/>
        </authorList>
    </citation>
    <scope>NUCLEOTIDE SEQUENCE [LARGE SCALE GENOMIC DNA]</scope>
    <source>
        <strain evidence="5">BY38</strain>
    </source>
</reference>
<dbReference type="EMBL" id="QUAH01000005">
    <property type="protein sequence ID" value="RFT16056.1"/>
    <property type="molecule type" value="Genomic_DNA"/>
</dbReference>
<dbReference type="Pfam" id="PF01297">
    <property type="entry name" value="ZnuA"/>
    <property type="match status" value="1"/>
</dbReference>
<dbReference type="GO" id="GO:0046872">
    <property type="term" value="F:metal ion binding"/>
    <property type="evidence" value="ECO:0007669"/>
    <property type="project" value="InterPro"/>
</dbReference>
<comment type="caution">
    <text evidence="5">The sequence shown here is derived from an EMBL/GenBank/DDBJ whole genome shotgun (WGS) entry which is preliminary data.</text>
</comment>